<accession>A0ACB9RF98</accession>
<dbReference type="Proteomes" id="UP001057402">
    <property type="component" value="Chromosome 4"/>
</dbReference>
<organism evidence="1 2">
    <name type="scientific">Melastoma candidum</name>
    <dbReference type="NCBI Taxonomy" id="119954"/>
    <lineage>
        <taxon>Eukaryota</taxon>
        <taxon>Viridiplantae</taxon>
        <taxon>Streptophyta</taxon>
        <taxon>Embryophyta</taxon>
        <taxon>Tracheophyta</taxon>
        <taxon>Spermatophyta</taxon>
        <taxon>Magnoliopsida</taxon>
        <taxon>eudicotyledons</taxon>
        <taxon>Gunneridae</taxon>
        <taxon>Pentapetalae</taxon>
        <taxon>rosids</taxon>
        <taxon>malvids</taxon>
        <taxon>Myrtales</taxon>
        <taxon>Melastomataceae</taxon>
        <taxon>Melastomatoideae</taxon>
        <taxon>Melastomateae</taxon>
        <taxon>Melastoma</taxon>
    </lineage>
</organism>
<name>A0ACB9RF98_9MYRT</name>
<keyword evidence="2" id="KW-1185">Reference proteome</keyword>
<sequence>MVMAVASPRRSITEAFLQKVGGSYFKASITTASAVRPVSNYYFRYRWRLLDDDDEDDDEEEEEEVVEVRDRVLGGVRKELHLPRISGQAVGERRRTKNVLILMSDTGGGHRASAEAIRDAFRMVFGDEYQIFVKDVWKEYTGWPLNDMERSYKFMLKHLQLWKVAFHGTSPRWIHSAYLAAFAAYYAKEVEAGLMEYKPDIIISVHPLMQHIPLWVLKWQSLHEKVIFVTVITDLNSCHRTWFHPGVNRCYCPSQEVAKRALLDGLDESQVKVFGLPIRPSFTHAISSKDELRDELGMDKDLPAVLLMGGGEGMGPVKETALALGESLFDEELGKPIGQLIIICGRNKVLASSLEMETWDIPVKVRGFETQMEKWMGACNCIITKAGPGTISEALIKGLPIILNDYIPGQEKGNVPYVVDNRAGVFTRSPTETARIVSEWFTFKRSELQKMSENALRLAQPNAVFDIVKDIHELSRQRGSLANIPYMFTSSFTSLVSSFTGLV</sequence>
<protein>
    <submittedName>
        <fullName evidence="1">Uncharacterized protein</fullName>
    </submittedName>
</protein>
<reference evidence="2" key="1">
    <citation type="journal article" date="2023" name="Front. Plant Sci.">
        <title>Chromosomal-level genome assembly of Melastoma candidum provides insights into trichome evolution.</title>
        <authorList>
            <person name="Zhong Y."/>
            <person name="Wu W."/>
            <person name="Sun C."/>
            <person name="Zou P."/>
            <person name="Liu Y."/>
            <person name="Dai S."/>
            <person name="Zhou R."/>
        </authorList>
    </citation>
    <scope>NUCLEOTIDE SEQUENCE [LARGE SCALE GENOMIC DNA]</scope>
</reference>
<proteinExistence type="predicted"/>
<evidence type="ECO:0000313" key="1">
    <source>
        <dbReference type="EMBL" id="KAI4377168.1"/>
    </source>
</evidence>
<gene>
    <name evidence="1" type="ORF">MLD38_014845</name>
</gene>
<evidence type="ECO:0000313" key="2">
    <source>
        <dbReference type="Proteomes" id="UP001057402"/>
    </source>
</evidence>
<dbReference type="EMBL" id="CM042883">
    <property type="protein sequence ID" value="KAI4377168.1"/>
    <property type="molecule type" value="Genomic_DNA"/>
</dbReference>
<comment type="caution">
    <text evidence="1">The sequence shown here is derived from an EMBL/GenBank/DDBJ whole genome shotgun (WGS) entry which is preliminary data.</text>
</comment>